<keyword evidence="1" id="KW-0378">Hydrolase</keyword>
<organism evidence="1 2">
    <name type="scientific">Petralouisia muris</name>
    <dbReference type="NCBI Taxonomy" id="3032872"/>
    <lineage>
        <taxon>Bacteria</taxon>
        <taxon>Bacillati</taxon>
        <taxon>Bacillota</taxon>
        <taxon>Clostridia</taxon>
        <taxon>Lachnospirales</taxon>
        <taxon>Lachnospiraceae</taxon>
        <taxon>Petralouisia</taxon>
    </lineage>
</organism>
<name>A0AC61RTW8_9FIRM</name>
<sequence length="281" mass="31519">MRRNTKYKSDSLCIAIFTLCLAARFIEYFLIETDRTAIGENVIHKAAGIIILALALKRVNLTWSDIGFQRNGFVSSILKGLLLGSVCFAISYWLELTILALQGNLAHLEIYISSFSLTGSQIKNTDFVFFLLCVVFNVINVWMEEGIFRGLFIKIFSESKPFMQANFIAAFLFGIWHIVMPVRSCMDGEMSFAAMVLMGIGYIILAGIMGIKWGLLYHMTGNIWAGLGDHLLNNTVATNMLHVISLKGADELQIVRIMAAQVISFVFVLVVYCCRNRKGNR</sequence>
<evidence type="ECO:0000313" key="2">
    <source>
        <dbReference type="Proteomes" id="UP000304953"/>
    </source>
</evidence>
<evidence type="ECO:0000313" key="1">
    <source>
        <dbReference type="EMBL" id="TGY95243.1"/>
    </source>
</evidence>
<dbReference type="Proteomes" id="UP000304953">
    <property type="component" value="Unassembled WGS sequence"/>
</dbReference>
<comment type="caution">
    <text evidence="1">The sequence shown here is derived from an EMBL/GenBank/DDBJ whole genome shotgun (WGS) entry which is preliminary data.</text>
</comment>
<reference evidence="1" key="1">
    <citation type="submission" date="2019-04" db="EMBL/GenBank/DDBJ databases">
        <title>Microbes associate with the intestines of laboratory mice.</title>
        <authorList>
            <person name="Navarre W."/>
            <person name="Wong E."/>
            <person name="Huang K."/>
            <person name="Tropini C."/>
            <person name="Ng K."/>
            <person name="Yu B."/>
        </authorList>
    </citation>
    <scope>NUCLEOTIDE SEQUENCE</scope>
    <source>
        <strain evidence="1">NM01_1-7b</strain>
    </source>
</reference>
<keyword evidence="1" id="KW-0645">Protease</keyword>
<gene>
    <name evidence="1" type="ORF">E5329_15820</name>
</gene>
<dbReference type="EMBL" id="SRYA01000032">
    <property type="protein sequence ID" value="TGY95243.1"/>
    <property type="molecule type" value="Genomic_DNA"/>
</dbReference>
<protein>
    <submittedName>
        <fullName evidence="1">CPBP family intramembrane metalloprotease</fullName>
    </submittedName>
</protein>
<keyword evidence="2" id="KW-1185">Reference proteome</keyword>
<accession>A0AC61RTW8</accession>
<proteinExistence type="predicted"/>
<keyword evidence="1" id="KW-0482">Metalloprotease</keyword>